<proteinExistence type="predicted"/>
<reference evidence="1 2" key="1">
    <citation type="journal article" date="2018" name="Mol. Plant">
        <title>The genome of Artemisia annua provides insight into the evolution of Asteraceae family and artemisinin biosynthesis.</title>
        <authorList>
            <person name="Shen Q."/>
            <person name="Zhang L."/>
            <person name="Liao Z."/>
            <person name="Wang S."/>
            <person name="Yan T."/>
            <person name="Shi P."/>
            <person name="Liu M."/>
            <person name="Fu X."/>
            <person name="Pan Q."/>
            <person name="Wang Y."/>
            <person name="Lv Z."/>
            <person name="Lu X."/>
            <person name="Zhang F."/>
            <person name="Jiang W."/>
            <person name="Ma Y."/>
            <person name="Chen M."/>
            <person name="Hao X."/>
            <person name="Li L."/>
            <person name="Tang Y."/>
            <person name="Lv G."/>
            <person name="Zhou Y."/>
            <person name="Sun X."/>
            <person name="Brodelius P.E."/>
            <person name="Rose J.K.C."/>
            <person name="Tang K."/>
        </authorList>
    </citation>
    <scope>NUCLEOTIDE SEQUENCE [LARGE SCALE GENOMIC DNA]</scope>
    <source>
        <strain evidence="2">cv. Huhao1</strain>
        <tissue evidence="1">Leaf</tissue>
    </source>
</reference>
<sequence>MKPIRRASVVYRYGSSGDESIESALEFKEKLDFDMKAKMGLSGRKTIDGNDEEFGGFDLNIDQTEFEFARINNADDKDEIFGGLDLNIAHSELGFDDDKDEIFGGLDLNIAQTEFGFSEISNFDEKDECGGMNLNIAQTEFGFSRTNNVDERDAVISGLDERKIDLSSDITVKTVNTKHSDDTLTKLCPMDVLSSQSKNNTVILSKNVKTVGRPRKRKKEEPLSSFKMLEWLANAARNPHDVMIGTIPRNSKWKKYKGNEVWKQVLLVKETLFAKQNVDSGNKLDCSQNKRVKKTPQILETIETQDDICEDPDTESESDIVRAEVPEWSGVVSESDPKWLGTRMWPSLEDNNRIHQMDSVVIGKGRQSSCACLNRGSADCVRFHIAENRTKVKHTLGPLFYKWKFDHMGEEALVSSWSLDEESEFKSLVIKARQELTDKTKSRHEIMSNFWRRASESIPTKTKDVLVSYYFNVFVLRRRSYQNRINPDNIDSDDDEQEVGCEKIHNLYAKYSGTE</sequence>
<accession>A0A2U1NGG7</accession>
<dbReference type="PANTHER" id="PTHR46410:SF21">
    <property type="entry name" value="ARID_BRIGHT DNA-BINDING DOMAIN,ELM2 DOMAIN PROTEIN-RELATED"/>
    <property type="match status" value="1"/>
</dbReference>
<dbReference type="AlphaFoldDB" id="A0A2U1NGG7"/>
<dbReference type="Proteomes" id="UP000245207">
    <property type="component" value="Unassembled WGS sequence"/>
</dbReference>
<protein>
    <submittedName>
        <fullName evidence="1">ARID DNA-binding domain-containing protein</fullName>
    </submittedName>
</protein>
<gene>
    <name evidence="1" type="ORF">CTI12_AA267310</name>
</gene>
<dbReference type="STRING" id="35608.A0A2U1NGG7"/>
<keyword evidence="1" id="KW-0238">DNA-binding</keyword>
<dbReference type="OrthoDB" id="1938591at2759"/>
<keyword evidence="2" id="KW-1185">Reference proteome</keyword>
<evidence type="ECO:0000313" key="1">
    <source>
        <dbReference type="EMBL" id="PWA72619.1"/>
    </source>
</evidence>
<dbReference type="GO" id="GO:0003677">
    <property type="term" value="F:DNA binding"/>
    <property type="evidence" value="ECO:0007669"/>
    <property type="project" value="UniProtKB-KW"/>
</dbReference>
<name>A0A2U1NGG7_ARTAN</name>
<comment type="caution">
    <text evidence="1">The sequence shown here is derived from an EMBL/GenBank/DDBJ whole genome shotgun (WGS) entry which is preliminary data.</text>
</comment>
<evidence type="ECO:0000313" key="2">
    <source>
        <dbReference type="Proteomes" id="UP000245207"/>
    </source>
</evidence>
<dbReference type="PANTHER" id="PTHR46410">
    <property type="entry name" value="AT-RICH INTERACTIVE DOMAIN-CONTAINING PROTEIN 2"/>
    <property type="match status" value="1"/>
</dbReference>
<organism evidence="1 2">
    <name type="scientific">Artemisia annua</name>
    <name type="common">Sweet wormwood</name>
    <dbReference type="NCBI Taxonomy" id="35608"/>
    <lineage>
        <taxon>Eukaryota</taxon>
        <taxon>Viridiplantae</taxon>
        <taxon>Streptophyta</taxon>
        <taxon>Embryophyta</taxon>
        <taxon>Tracheophyta</taxon>
        <taxon>Spermatophyta</taxon>
        <taxon>Magnoliopsida</taxon>
        <taxon>eudicotyledons</taxon>
        <taxon>Gunneridae</taxon>
        <taxon>Pentapetalae</taxon>
        <taxon>asterids</taxon>
        <taxon>campanulids</taxon>
        <taxon>Asterales</taxon>
        <taxon>Asteraceae</taxon>
        <taxon>Asteroideae</taxon>
        <taxon>Anthemideae</taxon>
        <taxon>Artemisiinae</taxon>
        <taxon>Artemisia</taxon>
    </lineage>
</organism>
<dbReference type="EMBL" id="PKPP01002872">
    <property type="protein sequence ID" value="PWA72619.1"/>
    <property type="molecule type" value="Genomic_DNA"/>
</dbReference>